<reference evidence="2" key="1">
    <citation type="submission" date="2016-11" db="EMBL/GenBank/DDBJ databases">
        <authorList>
            <person name="Varghese N."/>
            <person name="Submissions S."/>
        </authorList>
    </citation>
    <scope>NUCLEOTIDE SEQUENCE [LARGE SCALE GENOMIC DNA]</scope>
    <source>
        <strain evidence="2">DSM 16478</strain>
    </source>
</reference>
<dbReference type="Proteomes" id="UP000184314">
    <property type="component" value="Unassembled WGS sequence"/>
</dbReference>
<name>A0A1M6RHA8_9FLAO</name>
<accession>A0A1M6RHA8</accession>
<sequence>MKIFHKYIASSILLLVFSLGLTNELLSQYSDDNALVFDTEQQDNQDESESDIDEEIIDIDIPSREKHLLKAYLSSNNFMINTKLNLAFKIIEISQPTPPPEYIG</sequence>
<dbReference type="EMBL" id="FQZX01000002">
    <property type="protein sequence ID" value="SHK31891.1"/>
    <property type="molecule type" value="Genomic_DNA"/>
</dbReference>
<dbReference type="AlphaFoldDB" id="A0A1M6RHA8"/>
<dbReference type="RefSeq" id="WP_073245004.1">
    <property type="nucleotide sequence ID" value="NZ_CANLWT010000002.1"/>
</dbReference>
<dbReference type="OrthoDB" id="1179369at2"/>
<protein>
    <submittedName>
        <fullName evidence="1">Uncharacterized protein</fullName>
    </submittedName>
</protein>
<keyword evidence="2" id="KW-1185">Reference proteome</keyword>
<evidence type="ECO:0000313" key="1">
    <source>
        <dbReference type="EMBL" id="SHK31891.1"/>
    </source>
</evidence>
<evidence type="ECO:0000313" key="2">
    <source>
        <dbReference type="Proteomes" id="UP000184314"/>
    </source>
</evidence>
<organism evidence="1 2">
    <name type="scientific">Maribacter aquivivus</name>
    <dbReference type="NCBI Taxonomy" id="228958"/>
    <lineage>
        <taxon>Bacteria</taxon>
        <taxon>Pseudomonadati</taxon>
        <taxon>Bacteroidota</taxon>
        <taxon>Flavobacteriia</taxon>
        <taxon>Flavobacteriales</taxon>
        <taxon>Flavobacteriaceae</taxon>
        <taxon>Maribacter</taxon>
    </lineage>
</organism>
<gene>
    <name evidence="1" type="ORF">SAMN04488007_2732</name>
</gene>
<proteinExistence type="predicted"/>